<dbReference type="Proteomes" id="UP000615446">
    <property type="component" value="Unassembled WGS sequence"/>
</dbReference>
<feature type="domain" description="tRNA ligase kinase" evidence="2">
    <location>
        <begin position="13"/>
        <end position="165"/>
    </location>
</feature>
<dbReference type="InterPro" id="IPR015966">
    <property type="entry name" value="tRNA_lig_kin_fungi"/>
</dbReference>
<reference evidence="4" key="2">
    <citation type="submission" date="2019-10" db="EMBL/GenBank/DDBJ databases">
        <title>Conservation and host-specific expression of non-tandemly repeated heterogenous ribosome RNA gene in arbuscular mycorrhizal fungi.</title>
        <authorList>
            <person name="Maeda T."/>
            <person name="Kobayashi Y."/>
            <person name="Nakagawa T."/>
            <person name="Ezawa T."/>
            <person name="Yamaguchi K."/>
            <person name="Bino T."/>
            <person name="Nishimoto Y."/>
            <person name="Shigenobu S."/>
            <person name="Kawaguchi M."/>
        </authorList>
    </citation>
    <scope>NUCLEOTIDE SEQUENCE</scope>
    <source>
        <strain evidence="4">HR1</strain>
    </source>
</reference>
<dbReference type="SUPFAM" id="SSF52540">
    <property type="entry name" value="P-loop containing nucleoside triphosphate hydrolases"/>
    <property type="match status" value="1"/>
</dbReference>
<dbReference type="GO" id="GO:0003972">
    <property type="term" value="F:RNA ligase (ATP) activity"/>
    <property type="evidence" value="ECO:0007669"/>
    <property type="project" value="InterPro"/>
</dbReference>
<name>A0A2Z6RL87_9GLOM</name>
<reference evidence="3 5" key="1">
    <citation type="submission" date="2017-11" db="EMBL/GenBank/DDBJ databases">
        <title>The genome of Rhizophagus clarus HR1 reveals common genetic basis of auxotrophy among arbuscular mycorrhizal fungi.</title>
        <authorList>
            <person name="Kobayashi Y."/>
        </authorList>
    </citation>
    <scope>NUCLEOTIDE SEQUENCE [LARGE SCALE GENOMIC DNA]</scope>
    <source>
        <strain evidence="3 5">HR1</strain>
    </source>
</reference>
<dbReference type="EMBL" id="BLAL01000034">
    <property type="protein sequence ID" value="GES77850.1"/>
    <property type="molecule type" value="Genomic_DNA"/>
</dbReference>
<keyword evidence="5" id="KW-1185">Reference proteome</keyword>
<proteinExistence type="predicted"/>
<organism evidence="3 5">
    <name type="scientific">Rhizophagus clarus</name>
    <dbReference type="NCBI Taxonomy" id="94130"/>
    <lineage>
        <taxon>Eukaryota</taxon>
        <taxon>Fungi</taxon>
        <taxon>Fungi incertae sedis</taxon>
        <taxon>Mucoromycota</taxon>
        <taxon>Glomeromycotina</taxon>
        <taxon>Glomeromycetes</taxon>
        <taxon>Glomerales</taxon>
        <taxon>Glomeraceae</taxon>
        <taxon>Rhizophagus</taxon>
    </lineage>
</organism>
<gene>
    <name evidence="4" type="ORF">RCL2_000518300</name>
    <name evidence="3" type="ORF">RclHR1_00520008</name>
</gene>
<dbReference type="PROSITE" id="PS51257">
    <property type="entry name" value="PROKAR_LIPOPROTEIN"/>
    <property type="match status" value="1"/>
</dbReference>
<dbReference type="PANTHER" id="PTHR32004">
    <property type="entry name" value="TRNA LIGASE"/>
    <property type="match status" value="1"/>
</dbReference>
<dbReference type="GO" id="GO:0005634">
    <property type="term" value="C:nucleus"/>
    <property type="evidence" value="ECO:0007669"/>
    <property type="project" value="TreeGrafter"/>
</dbReference>
<evidence type="ECO:0000313" key="3">
    <source>
        <dbReference type="EMBL" id="GBC03556.1"/>
    </source>
</evidence>
<sequence>MHKEVANQFYKILLVPVATIGCGKTTLSLALANLFSFGHIQNDDIVGKTKRSRFHRSIKREFKDRNVVIADRNNHTVELRKSLIESVKKTFLNVRVVAIYWNHESRTSDEIIKITSERIIARGENHQNLTIENKRQMWKFLKDFERLDSNNNVDNQFDHIINLDIANDINTNLNIAINSLKPIIGIENPSKEAIRKIFEKIELYKPIIKTSFIESDIKKLKKRNAQYYGIALNYNFQKFLLNYYKEHPSEDSSIFNILVQNERISSSHHITLIHSRDMRKKESLWKKYENLCEGPTLQVKVFIDKIVFNSQIMALVVNKIDPPTIYSANKVAHVTIGTIHKSIKPAQSNKICESALYGTHEKEPDVQVINLEKELIVKGIVKAF</sequence>
<keyword evidence="4" id="KW-0436">Ligase</keyword>
<dbReference type="GO" id="GO:0006388">
    <property type="term" value="P:tRNA splicing, via endonucleolytic cleavage and ligation"/>
    <property type="evidence" value="ECO:0007669"/>
    <property type="project" value="InterPro"/>
</dbReference>
<dbReference type="PANTHER" id="PTHR32004:SF1">
    <property type="entry name" value="TRNA LIGASE"/>
    <property type="match status" value="1"/>
</dbReference>
<evidence type="ECO:0000259" key="2">
    <source>
        <dbReference type="Pfam" id="PF08303"/>
    </source>
</evidence>
<dbReference type="AlphaFoldDB" id="A0A2Z6RL87"/>
<dbReference type="GO" id="GO:0005524">
    <property type="term" value="F:ATP binding"/>
    <property type="evidence" value="ECO:0007669"/>
    <property type="project" value="InterPro"/>
</dbReference>
<evidence type="ECO:0000259" key="1">
    <source>
        <dbReference type="Pfam" id="PF08302"/>
    </source>
</evidence>
<evidence type="ECO:0000313" key="4">
    <source>
        <dbReference type="EMBL" id="GES77850.1"/>
    </source>
</evidence>
<evidence type="ECO:0000313" key="5">
    <source>
        <dbReference type="Proteomes" id="UP000247702"/>
    </source>
</evidence>
<dbReference type="Gene3D" id="3.40.50.300">
    <property type="entry name" value="P-loop containing nucleotide triphosphate hydrolases"/>
    <property type="match status" value="1"/>
</dbReference>
<comment type="caution">
    <text evidence="3">The sequence shown here is derived from an EMBL/GenBank/DDBJ whole genome shotgun (WGS) entry which is preliminary data.</text>
</comment>
<dbReference type="EMBL" id="BEXD01003893">
    <property type="protein sequence ID" value="GBC03556.1"/>
    <property type="molecule type" value="Genomic_DNA"/>
</dbReference>
<feature type="domain" description="tRNA ligase phosphodiesterase" evidence="1">
    <location>
        <begin position="183"/>
        <end position="383"/>
    </location>
</feature>
<dbReference type="Pfam" id="PF08303">
    <property type="entry name" value="tRNA_lig_kinase"/>
    <property type="match status" value="1"/>
</dbReference>
<dbReference type="InterPro" id="IPR027417">
    <property type="entry name" value="P-loop_NTPase"/>
</dbReference>
<dbReference type="Proteomes" id="UP000247702">
    <property type="component" value="Unassembled WGS sequence"/>
</dbReference>
<protein>
    <submittedName>
        <fullName evidence="4">tRNA ligase</fullName>
    </submittedName>
</protein>
<dbReference type="OrthoDB" id="276239at2759"/>
<accession>A0A2Z6RL87</accession>
<dbReference type="Pfam" id="PF08302">
    <property type="entry name" value="tRNA_lig_CPD"/>
    <property type="match status" value="1"/>
</dbReference>
<dbReference type="InterPro" id="IPR015965">
    <property type="entry name" value="tRNA_lig_PDEase"/>
</dbReference>